<dbReference type="InterPro" id="IPR016040">
    <property type="entry name" value="NAD(P)-bd_dom"/>
</dbReference>
<feature type="region of interest" description="Disordered" evidence="1">
    <location>
        <begin position="1"/>
        <end position="25"/>
    </location>
</feature>
<dbReference type="EMBL" id="JBHMCE010000018">
    <property type="protein sequence ID" value="MFB9533391.1"/>
    <property type="molecule type" value="Genomic_DNA"/>
</dbReference>
<feature type="compositionally biased region" description="Basic residues" evidence="1">
    <location>
        <begin position="1"/>
        <end position="12"/>
    </location>
</feature>
<comment type="caution">
    <text evidence="3">The sequence shown here is derived from an EMBL/GenBank/DDBJ whole genome shotgun (WGS) entry which is preliminary data.</text>
</comment>
<feature type="domain" description="NAD(P)-binding" evidence="2">
    <location>
        <begin position="65"/>
        <end position="234"/>
    </location>
</feature>
<dbReference type="InterPro" id="IPR036291">
    <property type="entry name" value="NAD(P)-bd_dom_sf"/>
</dbReference>
<reference evidence="3 4" key="1">
    <citation type="submission" date="2024-09" db="EMBL/GenBank/DDBJ databases">
        <authorList>
            <person name="Sun Q."/>
            <person name="Mori K."/>
        </authorList>
    </citation>
    <scope>NUCLEOTIDE SEQUENCE [LARGE SCALE GENOMIC DNA]</scope>
    <source>
        <strain evidence="3 4">JCM 3323</strain>
    </source>
</reference>
<organism evidence="3 4">
    <name type="scientific">Nonomuraea roseola</name>
    <dbReference type="NCBI Taxonomy" id="46179"/>
    <lineage>
        <taxon>Bacteria</taxon>
        <taxon>Bacillati</taxon>
        <taxon>Actinomycetota</taxon>
        <taxon>Actinomycetes</taxon>
        <taxon>Streptosporangiales</taxon>
        <taxon>Streptosporangiaceae</taxon>
        <taxon>Nonomuraea</taxon>
    </lineage>
</organism>
<dbReference type="PANTHER" id="PTHR43162">
    <property type="match status" value="1"/>
</dbReference>
<dbReference type="Gene3D" id="3.40.50.720">
    <property type="entry name" value="NAD(P)-binding Rossmann-like Domain"/>
    <property type="match status" value="1"/>
</dbReference>
<evidence type="ECO:0000313" key="3">
    <source>
        <dbReference type="EMBL" id="MFB9533391.1"/>
    </source>
</evidence>
<dbReference type="SUPFAM" id="SSF51735">
    <property type="entry name" value="NAD(P)-binding Rossmann-fold domains"/>
    <property type="match status" value="1"/>
</dbReference>
<dbReference type="RefSeq" id="WP_346116524.1">
    <property type="nucleotide sequence ID" value="NZ_BAAAXC010000002.1"/>
</dbReference>
<accession>A0ABV5QD17</accession>
<dbReference type="InterPro" id="IPR051604">
    <property type="entry name" value="Ergot_Alk_Oxidoreductase"/>
</dbReference>
<evidence type="ECO:0000259" key="2">
    <source>
        <dbReference type="Pfam" id="PF13460"/>
    </source>
</evidence>
<dbReference type="PANTHER" id="PTHR43162:SF1">
    <property type="entry name" value="PRESTALK A DIFFERENTIATION PROTEIN A"/>
    <property type="match status" value="1"/>
</dbReference>
<evidence type="ECO:0000313" key="4">
    <source>
        <dbReference type="Proteomes" id="UP001589646"/>
    </source>
</evidence>
<sequence>MPARRSPQRPKLRRDSALGLPHATGTARPAAAGFLVADLTRSLRPVRRRRENEEKEASTVILVTGAAGNVGANVVRQLLDAGEKVRVMTRNPGDRSFPDGVEVVAGDLTQPETLPGALSGIERAFLFPVFTGVGGFLDAARQTGLRHVVLLSSSTVTFSTPGLIGEQHLQVERAVAASGLPWTFVRPDAFMSNDLVWAPQIAGGEVVRGVYGNAALAPVDPRDIAAVAVRALLDQRAGEAYVLTGPQSLTQIERVRIIAETIGRPLRFEEVPREQFREQMLRHGMPAPVIDELLDGLAARDGKTAEISPAVEEVTGRPSFTYAQWVAHHAAAFVPAQT</sequence>
<evidence type="ECO:0000256" key="1">
    <source>
        <dbReference type="SAM" id="MobiDB-lite"/>
    </source>
</evidence>
<dbReference type="Gene3D" id="3.90.25.10">
    <property type="entry name" value="UDP-galactose 4-epimerase, domain 1"/>
    <property type="match status" value="1"/>
</dbReference>
<gene>
    <name evidence="3" type="ORF">ACFFRN_42915</name>
</gene>
<name>A0ABV5QD17_9ACTN</name>
<dbReference type="Proteomes" id="UP001589646">
    <property type="component" value="Unassembled WGS sequence"/>
</dbReference>
<dbReference type="Pfam" id="PF13460">
    <property type="entry name" value="NAD_binding_10"/>
    <property type="match status" value="1"/>
</dbReference>
<proteinExistence type="predicted"/>
<protein>
    <submittedName>
        <fullName evidence="3">NAD(P)H-binding protein</fullName>
    </submittedName>
</protein>
<keyword evidence="4" id="KW-1185">Reference proteome</keyword>